<comment type="caution">
    <text evidence="2">The sequence shown here is derived from an EMBL/GenBank/DDBJ whole genome shotgun (WGS) entry which is preliminary data.</text>
</comment>
<evidence type="ECO:0000256" key="1">
    <source>
        <dbReference type="SAM" id="MobiDB-lite"/>
    </source>
</evidence>
<reference evidence="2 3" key="1">
    <citation type="journal article" date="2016" name="Nat. Commun.">
        <title>Thousands of microbial genomes shed light on interconnected biogeochemical processes in an aquifer system.</title>
        <authorList>
            <person name="Anantharaman K."/>
            <person name="Brown C.T."/>
            <person name="Hug L.A."/>
            <person name="Sharon I."/>
            <person name="Castelle C.J."/>
            <person name="Probst A.J."/>
            <person name="Thomas B.C."/>
            <person name="Singh A."/>
            <person name="Wilkins M.J."/>
            <person name="Karaoz U."/>
            <person name="Brodie E.L."/>
            <person name="Williams K.H."/>
            <person name="Hubbard S.S."/>
            <person name="Banfield J.F."/>
        </authorList>
    </citation>
    <scope>NUCLEOTIDE SEQUENCE [LARGE SCALE GENOMIC DNA]</scope>
</reference>
<feature type="compositionally biased region" description="Polar residues" evidence="1">
    <location>
        <begin position="1"/>
        <end position="13"/>
    </location>
</feature>
<accession>A0A1F7RU13</accession>
<dbReference type="EMBL" id="MGDD01000197">
    <property type="protein sequence ID" value="OGL45035.1"/>
    <property type="molecule type" value="Genomic_DNA"/>
</dbReference>
<evidence type="ECO:0000313" key="3">
    <source>
        <dbReference type="Proteomes" id="UP000179266"/>
    </source>
</evidence>
<feature type="compositionally biased region" description="Basic and acidic residues" evidence="1">
    <location>
        <begin position="15"/>
        <end position="24"/>
    </location>
</feature>
<proteinExistence type="predicted"/>
<name>A0A1F7RU13_9BACT</name>
<sequence>METTNKGGDTMKTTRTKDGGKDVHYENHGPFGLFCPKTDHYKKNGELTKTTYNYKDGTNKSVDRKK</sequence>
<dbReference type="Proteomes" id="UP000179266">
    <property type="component" value="Unassembled WGS sequence"/>
</dbReference>
<dbReference type="AlphaFoldDB" id="A0A1F7RU13"/>
<organism evidence="2 3">
    <name type="scientific">Candidatus Schekmanbacteria bacterium RBG_13_48_7</name>
    <dbReference type="NCBI Taxonomy" id="1817878"/>
    <lineage>
        <taxon>Bacteria</taxon>
        <taxon>Candidatus Schekmaniibacteriota</taxon>
    </lineage>
</organism>
<evidence type="ECO:0000313" key="2">
    <source>
        <dbReference type="EMBL" id="OGL45035.1"/>
    </source>
</evidence>
<feature type="region of interest" description="Disordered" evidence="1">
    <location>
        <begin position="1"/>
        <end position="24"/>
    </location>
</feature>
<protein>
    <submittedName>
        <fullName evidence="2">Uncharacterized protein</fullName>
    </submittedName>
</protein>
<gene>
    <name evidence="2" type="ORF">A2161_03240</name>
</gene>